<keyword evidence="5" id="KW-0547">Nucleotide-binding</keyword>
<dbReference type="SUPFAM" id="SSF52540">
    <property type="entry name" value="P-loop containing nucleoside triphosphate hydrolases"/>
    <property type="match status" value="1"/>
</dbReference>
<dbReference type="InterPro" id="IPR003439">
    <property type="entry name" value="ABC_transporter-like_ATP-bd"/>
</dbReference>
<keyword evidence="8" id="KW-0472">Membrane</keyword>
<dbReference type="SMART" id="SM00382">
    <property type="entry name" value="AAA"/>
    <property type="match status" value="1"/>
</dbReference>
<dbReference type="SUPFAM" id="SSF50331">
    <property type="entry name" value="MOP-like"/>
    <property type="match status" value="1"/>
</dbReference>
<evidence type="ECO:0000256" key="7">
    <source>
        <dbReference type="ARBA" id="ARBA00022967"/>
    </source>
</evidence>
<dbReference type="RefSeq" id="WP_205157188.1">
    <property type="nucleotide sequence ID" value="NZ_JAFEUM010000001.1"/>
</dbReference>
<reference evidence="12 13" key="1">
    <citation type="submission" date="2021-02" db="EMBL/GenBank/DDBJ databases">
        <authorList>
            <person name="Park J.-S."/>
        </authorList>
    </citation>
    <scope>NUCLEOTIDE SEQUENCE [LARGE SCALE GENOMIC DNA]</scope>
    <source>
        <strain evidence="12 13">188UL20-2</strain>
    </source>
</reference>
<comment type="caution">
    <text evidence="12">The sequence shown here is derived from an EMBL/GenBank/DDBJ whole genome shotgun (WGS) entry which is preliminary data.</text>
</comment>
<evidence type="ECO:0000256" key="8">
    <source>
        <dbReference type="ARBA" id="ARBA00023136"/>
    </source>
</evidence>
<accession>A0ABS2HDD6</accession>
<dbReference type="PROSITE" id="PS00211">
    <property type="entry name" value="ABC_TRANSPORTER_1"/>
    <property type="match status" value="1"/>
</dbReference>
<dbReference type="Gene3D" id="3.40.50.300">
    <property type="entry name" value="P-loop containing nucleotide triphosphate hydrolases"/>
    <property type="match status" value="1"/>
</dbReference>
<proteinExistence type="predicted"/>
<protein>
    <submittedName>
        <fullName evidence="12">Molybdenum ABC transporter ATP-binding protein</fullName>
    </submittedName>
</protein>
<dbReference type="InterPro" id="IPR004606">
    <property type="entry name" value="Mop_domain"/>
</dbReference>
<dbReference type="Proteomes" id="UP000809621">
    <property type="component" value="Unassembled WGS sequence"/>
</dbReference>
<feature type="domain" description="ABC transporter" evidence="10">
    <location>
        <begin position="6"/>
        <end position="250"/>
    </location>
</feature>
<dbReference type="InterPro" id="IPR050334">
    <property type="entry name" value="Molybdenum_import_ModC"/>
</dbReference>
<dbReference type="PROSITE" id="PS50893">
    <property type="entry name" value="ABC_TRANSPORTER_2"/>
    <property type="match status" value="1"/>
</dbReference>
<evidence type="ECO:0000313" key="12">
    <source>
        <dbReference type="EMBL" id="MBM7035598.1"/>
    </source>
</evidence>
<dbReference type="InterPro" id="IPR017871">
    <property type="entry name" value="ABC_transporter-like_CS"/>
</dbReference>
<keyword evidence="2" id="KW-1003">Cell membrane</keyword>
<evidence type="ECO:0000259" key="11">
    <source>
        <dbReference type="PROSITE" id="PS51866"/>
    </source>
</evidence>
<gene>
    <name evidence="12" type="primary">modC</name>
    <name evidence="12" type="ORF">JQC93_04185</name>
</gene>
<organism evidence="12 13">
    <name type="scientific">Vibrio ulleungensis</name>
    <dbReference type="NCBI Taxonomy" id="2807619"/>
    <lineage>
        <taxon>Bacteria</taxon>
        <taxon>Pseudomonadati</taxon>
        <taxon>Pseudomonadota</taxon>
        <taxon>Gammaproteobacteria</taxon>
        <taxon>Vibrionales</taxon>
        <taxon>Vibrionaceae</taxon>
        <taxon>Vibrio</taxon>
    </lineage>
</organism>
<evidence type="ECO:0000256" key="1">
    <source>
        <dbReference type="ARBA" id="ARBA00022448"/>
    </source>
</evidence>
<keyword evidence="4" id="KW-0997">Cell inner membrane</keyword>
<dbReference type="InterPro" id="IPR005116">
    <property type="entry name" value="Transp-assoc_OB_typ1"/>
</dbReference>
<keyword evidence="3 9" id="KW-0500">Molybdenum</keyword>
<dbReference type="InterPro" id="IPR011868">
    <property type="entry name" value="ModC_ABC_ATP-bd"/>
</dbReference>
<dbReference type="Gene3D" id="2.40.50.100">
    <property type="match status" value="1"/>
</dbReference>
<evidence type="ECO:0000256" key="6">
    <source>
        <dbReference type="ARBA" id="ARBA00022840"/>
    </source>
</evidence>
<dbReference type="Pfam" id="PF03459">
    <property type="entry name" value="TOBE"/>
    <property type="match status" value="1"/>
</dbReference>
<evidence type="ECO:0000256" key="5">
    <source>
        <dbReference type="ARBA" id="ARBA00022741"/>
    </source>
</evidence>
<keyword evidence="1" id="KW-0813">Transport</keyword>
<dbReference type="NCBIfam" id="TIGR02142">
    <property type="entry name" value="modC_ABC"/>
    <property type="match status" value="1"/>
</dbReference>
<dbReference type="Pfam" id="PF00005">
    <property type="entry name" value="ABC_tran"/>
    <property type="match status" value="1"/>
</dbReference>
<dbReference type="PANTHER" id="PTHR43514:SF10">
    <property type="entry name" value="MOLYBDENUM IMPORT ATP-BINDING PROTEIN MODC 2"/>
    <property type="match status" value="1"/>
</dbReference>
<dbReference type="EMBL" id="JAFEUM010000001">
    <property type="protein sequence ID" value="MBM7035598.1"/>
    <property type="molecule type" value="Genomic_DNA"/>
</dbReference>
<evidence type="ECO:0000256" key="4">
    <source>
        <dbReference type="ARBA" id="ARBA00022519"/>
    </source>
</evidence>
<evidence type="ECO:0000259" key="10">
    <source>
        <dbReference type="PROSITE" id="PS50893"/>
    </source>
</evidence>
<dbReference type="PANTHER" id="PTHR43514">
    <property type="entry name" value="ABC TRANSPORTER I FAMILY MEMBER 10"/>
    <property type="match status" value="1"/>
</dbReference>
<keyword evidence="13" id="KW-1185">Reference proteome</keyword>
<keyword evidence="6 12" id="KW-0067">ATP-binding</keyword>
<evidence type="ECO:0000256" key="3">
    <source>
        <dbReference type="ARBA" id="ARBA00022505"/>
    </source>
</evidence>
<dbReference type="InterPro" id="IPR003593">
    <property type="entry name" value="AAA+_ATPase"/>
</dbReference>
<feature type="domain" description="Mop" evidence="11">
    <location>
        <begin position="309"/>
        <end position="374"/>
    </location>
</feature>
<evidence type="ECO:0000256" key="2">
    <source>
        <dbReference type="ARBA" id="ARBA00022475"/>
    </source>
</evidence>
<dbReference type="PROSITE" id="PS51866">
    <property type="entry name" value="MOP"/>
    <property type="match status" value="1"/>
</dbReference>
<name>A0ABS2HDD6_9VIBR</name>
<dbReference type="GO" id="GO:0005524">
    <property type="term" value="F:ATP binding"/>
    <property type="evidence" value="ECO:0007669"/>
    <property type="project" value="UniProtKB-KW"/>
</dbReference>
<evidence type="ECO:0000313" key="13">
    <source>
        <dbReference type="Proteomes" id="UP000809621"/>
    </source>
</evidence>
<keyword evidence="7" id="KW-1278">Translocase</keyword>
<dbReference type="InterPro" id="IPR008995">
    <property type="entry name" value="Mo/tungstate-bd_C_term_dom"/>
</dbReference>
<sequence length="374" mass="41855">MSNVTMQQFDIDPSYSQPIKLQINLSYDGFTLATNLALPRRGVTVLFGHSGSGKTTCLRVLAGLERSATGRVVVGDSVWQDSERNIFMPTYTREIGYVFQESSLFPHLSVFDNLNYGYKRIGKHKRQIELEDVCELLNITRLLERRPNQLSGGEKQRVSIARALLTSPKLLLMDEPLSALDNLIKAEILPYLEKLHQRLSIPVIYVTHSIDELARLADHVVMFSNGQITRSGKAVDILCDPTFSAQFGERSGAIFDTKVVKKEIDDITLLSIEDGPILYVPKRHEKIGDKVRCRILATDVSVCIDYPKHSSILNILEATVEQIVESHRIGELLLILELASGIKLQSFVTARSIRLLAIKPGTSLWVQIKAVSIC</sequence>
<dbReference type="InterPro" id="IPR027417">
    <property type="entry name" value="P-loop_NTPase"/>
</dbReference>
<evidence type="ECO:0000256" key="9">
    <source>
        <dbReference type="PROSITE-ProRule" id="PRU01213"/>
    </source>
</evidence>